<accession>A0AAV4Q1C0</accession>
<name>A0AAV4Q1C0_CAEEX</name>
<dbReference type="AlphaFoldDB" id="A0AAV4Q1C0"/>
<protein>
    <submittedName>
        <fullName evidence="1">Uncharacterized protein</fullName>
    </submittedName>
</protein>
<gene>
    <name evidence="1" type="ORF">CEXT_90681</name>
</gene>
<dbReference type="Proteomes" id="UP001054945">
    <property type="component" value="Unassembled WGS sequence"/>
</dbReference>
<dbReference type="EMBL" id="BPLR01005617">
    <property type="protein sequence ID" value="GIY03728.1"/>
    <property type="molecule type" value="Genomic_DNA"/>
</dbReference>
<reference evidence="1 2" key="1">
    <citation type="submission" date="2021-06" db="EMBL/GenBank/DDBJ databases">
        <title>Caerostris extrusa draft genome.</title>
        <authorList>
            <person name="Kono N."/>
            <person name="Arakawa K."/>
        </authorList>
    </citation>
    <scope>NUCLEOTIDE SEQUENCE [LARGE SCALE GENOMIC DNA]</scope>
</reference>
<evidence type="ECO:0000313" key="1">
    <source>
        <dbReference type="EMBL" id="GIY03728.1"/>
    </source>
</evidence>
<proteinExistence type="predicted"/>
<comment type="caution">
    <text evidence="1">The sequence shown here is derived from an EMBL/GenBank/DDBJ whole genome shotgun (WGS) entry which is preliminary data.</text>
</comment>
<sequence length="114" mass="12677">MILLQTSTTHVSRACRLPECLTIEQTDTKSCTDPAASMWVSDIDAVGDVHACPIMRGFYLYCQQPKGQAANSEPTIQPLSLYSFKLRDCCLSMWAVKSMSVDKMSPCSKKEIVH</sequence>
<keyword evidence="2" id="KW-1185">Reference proteome</keyword>
<organism evidence="1 2">
    <name type="scientific">Caerostris extrusa</name>
    <name type="common">Bark spider</name>
    <name type="synonym">Caerostris bankana</name>
    <dbReference type="NCBI Taxonomy" id="172846"/>
    <lineage>
        <taxon>Eukaryota</taxon>
        <taxon>Metazoa</taxon>
        <taxon>Ecdysozoa</taxon>
        <taxon>Arthropoda</taxon>
        <taxon>Chelicerata</taxon>
        <taxon>Arachnida</taxon>
        <taxon>Araneae</taxon>
        <taxon>Araneomorphae</taxon>
        <taxon>Entelegynae</taxon>
        <taxon>Araneoidea</taxon>
        <taxon>Araneidae</taxon>
        <taxon>Caerostris</taxon>
    </lineage>
</organism>
<evidence type="ECO:0000313" key="2">
    <source>
        <dbReference type="Proteomes" id="UP001054945"/>
    </source>
</evidence>